<comment type="caution">
    <text evidence="2">The sequence shown here is derived from an EMBL/GenBank/DDBJ whole genome shotgun (WGS) entry which is preliminary data.</text>
</comment>
<evidence type="ECO:0000313" key="2">
    <source>
        <dbReference type="EMBL" id="MCJ0975192.1"/>
    </source>
</evidence>
<keyword evidence="3" id="KW-1185">Reference proteome</keyword>
<evidence type="ECO:0000256" key="1">
    <source>
        <dbReference type="SAM" id="SignalP"/>
    </source>
</evidence>
<reference evidence="2" key="1">
    <citation type="submission" date="2022-03" db="EMBL/GenBank/DDBJ databases">
        <title>Pseudomonas marianensis sp. nov., a marine bacterium isolated from deep-sea sediments of the Mariana Trench.</title>
        <authorList>
            <person name="Wei Y."/>
        </authorList>
    </citation>
    <scope>NUCLEOTIDE SEQUENCE</scope>
    <source>
        <strain evidence="2">PS1</strain>
    </source>
</reference>
<dbReference type="AlphaFoldDB" id="A0A9X1W5J1"/>
<accession>A0A9X1W5J1</accession>
<dbReference type="Proteomes" id="UP001139682">
    <property type="component" value="Unassembled WGS sequence"/>
</dbReference>
<keyword evidence="1" id="KW-0732">Signal</keyword>
<sequence>MRSLLLALIGCCLGGHAQAFDSLTAGTVASSYVASQLTSAPFDNKLNLDAYDDAARFVASHGQWRGARLEAALHRLRAQYPELAASDLELAEALLVQ</sequence>
<organism evidence="2 3">
    <name type="scientific">Stutzerimonas marianensis</name>
    <dbReference type="NCBI Taxonomy" id="2929513"/>
    <lineage>
        <taxon>Bacteria</taxon>
        <taxon>Pseudomonadati</taxon>
        <taxon>Pseudomonadota</taxon>
        <taxon>Gammaproteobacteria</taxon>
        <taxon>Pseudomonadales</taxon>
        <taxon>Pseudomonadaceae</taxon>
        <taxon>Stutzerimonas</taxon>
    </lineage>
</organism>
<dbReference type="EMBL" id="JALGRD010000010">
    <property type="protein sequence ID" value="MCJ0975192.1"/>
    <property type="molecule type" value="Genomic_DNA"/>
</dbReference>
<proteinExistence type="predicted"/>
<protein>
    <submittedName>
        <fullName evidence="2">DUF2388 domain-containing protein</fullName>
    </submittedName>
</protein>
<name>A0A9X1W5J1_9GAMM</name>
<dbReference type="RefSeq" id="WP_243607246.1">
    <property type="nucleotide sequence ID" value="NZ_JALGRD010000010.1"/>
</dbReference>
<dbReference type="InterPro" id="IPR012661">
    <property type="entry name" value="CHP02448"/>
</dbReference>
<dbReference type="NCBIfam" id="TIGR02448">
    <property type="entry name" value="conserverd hypothetical protein"/>
    <property type="match status" value="1"/>
</dbReference>
<feature type="signal peptide" evidence="1">
    <location>
        <begin position="1"/>
        <end position="19"/>
    </location>
</feature>
<dbReference type="Pfam" id="PF09498">
    <property type="entry name" value="DUF2388"/>
    <property type="match status" value="1"/>
</dbReference>
<evidence type="ECO:0000313" key="3">
    <source>
        <dbReference type="Proteomes" id="UP001139682"/>
    </source>
</evidence>
<gene>
    <name evidence="2" type="ORF">MST27_17625</name>
</gene>
<feature type="chain" id="PRO_5040755061" evidence="1">
    <location>
        <begin position="20"/>
        <end position="97"/>
    </location>
</feature>